<proteinExistence type="predicted"/>
<dbReference type="GO" id="GO:0016747">
    <property type="term" value="F:acyltransferase activity, transferring groups other than amino-acyl groups"/>
    <property type="evidence" value="ECO:0007669"/>
    <property type="project" value="InterPro"/>
</dbReference>
<comment type="caution">
    <text evidence="4">The sequence shown here is derived from an EMBL/GenBank/DDBJ whole genome shotgun (WGS) entry which is preliminary data.</text>
</comment>
<dbReference type="InterPro" id="IPR050832">
    <property type="entry name" value="Bact_Acetyltransf"/>
</dbReference>
<keyword evidence="1" id="KW-0808">Transferase</keyword>
<feature type="domain" description="N-acetyltransferase" evidence="3">
    <location>
        <begin position="8"/>
        <end position="180"/>
    </location>
</feature>
<dbReference type="PROSITE" id="PS51186">
    <property type="entry name" value="GNAT"/>
    <property type="match status" value="1"/>
</dbReference>
<evidence type="ECO:0000313" key="4">
    <source>
        <dbReference type="EMBL" id="MBF9068053.1"/>
    </source>
</evidence>
<name>A0A931B0M3_9ACTN</name>
<dbReference type="SUPFAM" id="SSF55729">
    <property type="entry name" value="Acyl-CoA N-acyltransferases (Nat)"/>
    <property type="match status" value="1"/>
</dbReference>
<protein>
    <submittedName>
        <fullName evidence="4">GNAT family N-acetyltransferase</fullName>
    </submittedName>
</protein>
<dbReference type="Gene3D" id="3.40.630.30">
    <property type="match status" value="1"/>
</dbReference>
<evidence type="ECO:0000259" key="3">
    <source>
        <dbReference type="PROSITE" id="PS51186"/>
    </source>
</evidence>
<dbReference type="InterPro" id="IPR016181">
    <property type="entry name" value="Acyl_CoA_acyltransferase"/>
</dbReference>
<evidence type="ECO:0000256" key="2">
    <source>
        <dbReference type="ARBA" id="ARBA00023315"/>
    </source>
</evidence>
<dbReference type="Pfam" id="PF00583">
    <property type="entry name" value="Acetyltransf_1"/>
    <property type="match status" value="1"/>
</dbReference>
<dbReference type="EMBL" id="JADPRT010000003">
    <property type="protein sequence ID" value="MBF9068053.1"/>
    <property type="molecule type" value="Genomic_DNA"/>
</dbReference>
<dbReference type="InterPro" id="IPR000182">
    <property type="entry name" value="GNAT_dom"/>
</dbReference>
<reference evidence="4" key="1">
    <citation type="submission" date="2020-11" db="EMBL/GenBank/DDBJ databases">
        <title>Isolation and identification of active actinomycetes.</title>
        <authorList>
            <person name="Yu B."/>
        </authorList>
    </citation>
    <scope>NUCLEOTIDE SEQUENCE</scope>
    <source>
        <strain evidence="4">NEAU-YB345</strain>
    </source>
</reference>
<evidence type="ECO:0000313" key="5">
    <source>
        <dbReference type="Proteomes" id="UP000657385"/>
    </source>
</evidence>
<dbReference type="Proteomes" id="UP000657385">
    <property type="component" value="Unassembled WGS sequence"/>
</dbReference>
<dbReference type="RefSeq" id="WP_196193230.1">
    <property type="nucleotide sequence ID" value="NZ_JADPRT010000003.1"/>
</dbReference>
<organism evidence="4 5">
    <name type="scientific">Streptacidiphilus fuscans</name>
    <dbReference type="NCBI Taxonomy" id="2789292"/>
    <lineage>
        <taxon>Bacteria</taxon>
        <taxon>Bacillati</taxon>
        <taxon>Actinomycetota</taxon>
        <taxon>Actinomycetes</taxon>
        <taxon>Kitasatosporales</taxon>
        <taxon>Streptomycetaceae</taxon>
        <taxon>Streptacidiphilus</taxon>
    </lineage>
</organism>
<dbReference type="PANTHER" id="PTHR43877">
    <property type="entry name" value="AMINOALKYLPHOSPHONATE N-ACETYLTRANSFERASE-RELATED-RELATED"/>
    <property type="match status" value="1"/>
</dbReference>
<evidence type="ECO:0000256" key="1">
    <source>
        <dbReference type="ARBA" id="ARBA00022679"/>
    </source>
</evidence>
<keyword evidence="2" id="KW-0012">Acyltransferase</keyword>
<gene>
    <name evidence="4" type="ORF">I2501_08380</name>
</gene>
<dbReference type="AlphaFoldDB" id="A0A931B0M3"/>
<keyword evidence="5" id="KW-1185">Reference proteome</keyword>
<accession>A0A931B0M3</accession>
<sequence>MATSEPSLRIRLAGPEDATGVLAMMDGIMDWLLSLGRTAQWGTTYWSAVPARVNLITDRIARRELRVAETEGGEIAGILSVSETPGAYIRPAEEPELFINLLATSREFKGQNVGGLLIATAKEEARRRGHGLMRVDCFAGDDGRLKRWYASQGFKEVEPFTVQRETGPDWPGMLFAMHVA</sequence>